<gene>
    <name evidence="6" type="ORF">LIER_15912</name>
</gene>
<feature type="repeat" description="PPR" evidence="3">
    <location>
        <begin position="907"/>
        <end position="941"/>
    </location>
</feature>
<evidence type="ECO:0000256" key="3">
    <source>
        <dbReference type="PROSITE-ProRule" id="PRU00708"/>
    </source>
</evidence>
<feature type="repeat" description="PPR" evidence="3">
    <location>
        <begin position="189"/>
        <end position="223"/>
    </location>
</feature>
<feature type="repeat" description="PPR" evidence="3">
    <location>
        <begin position="399"/>
        <end position="433"/>
    </location>
</feature>
<dbReference type="Proteomes" id="UP001454036">
    <property type="component" value="Unassembled WGS sequence"/>
</dbReference>
<feature type="repeat" description="PPR" evidence="3">
    <location>
        <begin position="872"/>
        <end position="906"/>
    </location>
</feature>
<feature type="domain" description="PROP1-like PPR" evidence="5">
    <location>
        <begin position="278"/>
        <end position="414"/>
    </location>
</feature>
<evidence type="ECO:0000313" key="7">
    <source>
        <dbReference type="Proteomes" id="UP001454036"/>
    </source>
</evidence>
<dbReference type="SUPFAM" id="SSF81901">
    <property type="entry name" value="HCP-like"/>
    <property type="match status" value="1"/>
</dbReference>
<feature type="compositionally biased region" description="Basic residues" evidence="4">
    <location>
        <begin position="52"/>
        <end position="62"/>
    </location>
</feature>
<dbReference type="Pfam" id="PF13041">
    <property type="entry name" value="PPR_2"/>
    <property type="match status" value="3"/>
</dbReference>
<comment type="similarity">
    <text evidence="1">Belongs to the PPR family. P subfamily.</text>
</comment>
<organism evidence="6 7">
    <name type="scientific">Lithospermum erythrorhizon</name>
    <name type="common">Purple gromwell</name>
    <name type="synonym">Lithospermum officinale var. erythrorhizon</name>
    <dbReference type="NCBI Taxonomy" id="34254"/>
    <lineage>
        <taxon>Eukaryota</taxon>
        <taxon>Viridiplantae</taxon>
        <taxon>Streptophyta</taxon>
        <taxon>Embryophyta</taxon>
        <taxon>Tracheophyta</taxon>
        <taxon>Spermatophyta</taxon>
        <taxon>Magnoliopsida</taxon>
        <taxon>eudicotyledons</taxon>
        <taxon>Gunneridae</taxon>
        <taxon>Pentapetalae</taxon>
        <taxon>asterids</taxon>
        <taxon>lamiids</taxon>
        <taxon>Boraginales</taxon>
        <taxon>Boraginaceae</taxon>
        <taxon>Boraginoideae</taxon>
        <taxon>Lithospermeae</taxon>
        <taxon>Lithospermum</taxon>
    </lineage>
</organism>
<feature type="repeat" description="PPR" evidence="3">
    <location>
        <begin position="364"/>
        <end position="398"/>
    </location>
</feature>
<accession>A0AAV3Q4P3</accession>
<feature type="repeat" description="PPR" evidence="3">
    <location>
        <begin position="837"/>
        <end position="871"/>
    </location>
</feature>
<protein>
    <recommendedName>
        <fullName evidence="5">PROP1-like PPR domain-containing protein</fullName>
    </recommendedName>
</protein>
<reference evidence="6 7" key="1">
    <citation type="submission" date="2024-01" db="EMBL/GenBank/DDBJ databases">
        <title>The complete chloroplast genome sequence of Lithospermum erythrorhizon: insights into the phylogenetic relationship among Boraginaceae species and the maternal lineages of purple gromwells.</title>
        <authorList>
            <person name="Okada T."/>
            <person name="Watanabe K."/>
        </authorList>
    </citation>
    <scope>NUCLEOTIDE SEQUENCE [LARGE SCALE GENOMIC DNA]</scope>
</reference>
<evidence type="ECO:0000259" key="5">
    <source>
        <dbReference type="Pfam" id="PF17177"/>
    </source>
</evidence>
<name>A0AAV3Q4P3_LITER</name>
<dbReference type="InterPro" id="IPR011990">
    <property type="entry name" value="TPR-like_helical_dom_sf"/>
</dbReference>
<dbReference type="Gene3D" id="1.25.40.10">
    <property type="entry name" value="Tetratricopeptide repeat domain"/>
    <property type="match status" value="7"/>
</dbReference>
<feature type="repeat" description="PPR" evidence="3">
    <location>
        <begin position="294"/>
        <end position="328"/>
    </location>
</feature>
<dbReference type="InterPro" id="IPR002885">
    <property type="entry name" value="PPR_rpt"/>
</dbReference>
<dbReference type="Pfam" id="PF17177">
    <property type="entry name" value="PPR_long"/>
    <property type="match status" value="1"/>
</dbReference>
<dbReference type="InterPro" id="IPR033443">
    <property type="entry name" value="PROP1-like_PPR_dom"/>
</dbReference>
<evidence type="ECO:0000256" key="2">
    <source>
        <dbReference type="ARBA" id="ARBA00022737"/>
    </source>
</evidence>
<dbReference type="PANTHER" id="PTHR47447">
    <property type="entry name" value="OS03G0856100 PROTEIN"/>
    <property type="match status" value="1"/>
</dbReference>
<feature type="repeat" description="PPR" evidence="3">
    <location>
        <begin position="802"/>
        <end position="836"/>
    </location>
</feature>
<evidence type="ECO:0000256" key="1">
    <source>
        <dbReference type="ARBA" id="ARBA00007626"/>
    </source>
</evidence>
<feature type="repeat" description="PPR" evidence="3">
    <location>
        <begin position="767"/>
        <end position="801"/>
    </location>
</feature>
<keyword evidence="7" id="KW-1185">Reference proteome</keyword>
<dbReference type="AlphaFoldDB" id="A0AAV3Q4P3"/>
<feature type="repeat" description="PPR" evidence="3">
    <location>
        <begin position="329"/>
        <end position="363"/>
    </location>
</feature>
<sequence length="1058" mass="119540">MEALKSQFFSTSINTKSSRKPSNSKNPSSPFIVICSSISPDPWSLSDGNSKKLNKPKPKSKNAKNPLPDDNARRIIKAKAQYLSVLRRNQGSQAQTPRWIKRSPEQMVQYLEDDRNGHLYGKHVVAAIKKVRSLSGKAEGAYDMRQVMGSFVAKLTFREMCTVLKEQKGWRQVRDFFDWMKLQLSYRPSVIVYTIVIRAYGQVGKVKLAEQTFLEMLEVGCEPDEVACGTMLCTYARWGRNKAMVSFYSAVEERGVNLTTTVFNFMLSSLQKKSLHQDVLYMWRQMTDKKVAPNHFTYTIVIGSLVKSGEASEAFKTFTKMKNLGLVPEEATYSLLISLNSKSGNREDAFWLYEDMRSLGIIPSNYTCASLLTLYYKDGDYSKALSLFSEMETYGIAADEVIYGLLIRIYGKLGLYEDAERTFREIENLGLLKDDKTYTTMAQVHLNSRHIDKALITIEQMKSRNILLSRFAHIILLRCYSVKGDVAAAEVTFQALSRTGLPDCSSCNDMLNLYVKFCLTEKAKNFVLHIRKAQVEFDEELVKSVIKLYSKEGMRREAEQLVEELKAVKRLEDSVFFQSLVLAIQGKGNSGSLDQHGASELALILCLSERDGKGTEERLKGLLVAPNGLSVASQLISKLAREGELLKAEYLYEMLIKLGSRPDAATCASLITSYATQQNLEQAKKLFMAVVHSSSNRKLLWSSMFEACNKLGKEEEAYMLYKEEVEKGNELGPVAISMLVNALTKCGRHREAEDIVYDSFRLKAELDTVTYNTFIKAMLQAGKLHLAVKIYERMLSFEVAPSIQTYNTMISVYGRCRNLDKALEMFTTARSTGMQMDEKAYSNLICYYGKAGKYHEAAHLFDEMQKEGIKPGKVSYNIMINLYSTSGLYLEAAELFQRMQEVGYAPDLSTYLSLIRAYSQGLQYREAENCIHLMQEKGISPTCAHFNYLLLALSKAGSLTEAERIYRKITTTGLVPDLACNQTMLRGYMDHGNVEEGISFFEQIRGSVESDRFIMSAAVHLYKSAKMEPEAEAILTRMRDVGIPFLEKLKVGLRKTGI</sequence>
<dbReference type="EMBL" id="BAABME010003506">
    <property type="protein sequence ID" value="GAA0159029.1"/>
    <property type="molecule type" value="Genomic_DNA"/>
</dbReference>
<dbReference type="Pfam" id="PF13812">
    <property type="entry name" value="PPR_3"/>
    <property type="match status" value="1"/>
</dbReference>
<evidence type="ECO:0000313" key="6">
    <source>
        <dbReference type="EMBL" id="GAA0159029.1"/>
    </source>
</evidence>
<feature type="compositionally biased region" description="Low complexity" evidence="4">
    <location>
        <begin position="14"/>
        <end position="30"/>
    </location>
</feature>
<proteinExistence type="inferred from homology"/>
<dbReference type="Pfam" id="PF01535">
    <property type="entry name" value="PPR"/>
    <property type="match status" value="4"/>
</dbReference>
<dbReference type="PROSITE" id="PS51375">
    <property type="entry name" value="PPR"/>
    <property type="match status" value="11"/>
</dbReference>
<comment type="caution">
    <text evidence="6">The sequence shown here is derived from an EMBL/GenBank/DDBJ whole genome shotgun (WGS) entry which is preliminary data.</text>
</comment>
<dbReference type="SUPFAM" id="SSF48452">
    <property type="entry name" value="TPR-like"/>
    <property type="match status" value="1"/>
</dbReference>
<dbReference type="PANTHER" id="PTHR47447:SF24">
    <property type="entry name" value="PENTATRICOPEPTIDE REPEAT-CONTAINING PROTEIN"/>
    <property type="match status" value="1"/>
</dbReference>
<feature type="region of interest" description="Disordered" evidence="4">
    <location>
        <begin position="1"/>
        <end position="71"/>
    </location>
</feature>
<feature type="repeat" description="PPR" evidence="3">
    <location>
        <begin position="942"/>
        <end position="976"/>
    </location>
</feature>
<dbReference type="NCBIfam" id="TIGR00756">
    <property type="entry name" value="PPR"/>
    <property type="match status" value="9"/>
</dbReference>
<keyword evidence="2" id="KW-0677">Repeat</keyword>
<evidence type="ECO:0000256" key="4">
    <source>
        <dbReference type="SAM" id="MobiDB-lite"/>
    </source>
</evidence>